<reference evidence="2" key="1">
    <citation type="journal article" date="2022" name="Arch. Microbiol.">
        <title>Thiomicrorhabdus immobilis sp. nov., a mesophilic sulfur-oxidizing bacterium isolated from sediment of a brackish lake in northern Japan.</title>
        <authorList>
            <person name="Kojima H."/>
            <person name="Mochizuki J."/>
            <person name="Kanda M."/>
            <person name="Watanabe T."/>
            <person name="Fukui M."/>
        </authorList>
    </citation>
    <scope>NUCLEOTIDE SEQUENCE</scope>
    <source>
        <strain evidence="2">Am19</strain>
    </source>
</reference>
<protein>
    <recommendedName>
        <fullName evidence="1">Thioredoxin domain-containing protein</fullName>
    </recommendedName>
</protein>
<evidence type="ECO:0000313" key="2">
    <source>
        <dbReference type="EMBL" id="BCN92917.1"/>
    </source>
</evidence>
<dbReference type="Pfam" id="PF14559">
    <property type="entry name" value="TPR_19"/>
    <property type="match status" value="1"/>
</dbReference>
<organism evidence="2 3">
    <name type="scientific">Thiomicrorhabdus immobilis</name>
    <dbReference type="NCBI Taxonomy" id="2791037"/>
    <lineage>
        <taxon>Bacteria</taxon>
        <taxon>Pseudomonadati</taxon>
        <taxon>Pseudomonadota</taxon>
        <taxon>Gammaproteobacteria</taxon>
        <taxon>Thiotrichales</taxon>
        <taxon>Piscirickettsiaceae</taxon>
        <taxon>Thiomicrorhabdus</taxon>
    </lineage>
</organism>
<gene>
    <name evidence="2" type="ORF">THMIRHAM_07020</name>
</gene>
<dbReference type="Gene3D" id="3.40.30.10">
    <property type="entry name" value="Glutaredoxin"/>
    <property type="match status" value="1"/>
</dbReference>
<dbReference type="InterPro" id="IPR013766">
    <property type="entry name" value="Thioredoxin_domain"/>
</dbReference>
<dbReference type="InterPro" id="IPR011990">
    <property type="entry name" value="TPR-like_helical_dom_sf"/>
</dbReference>
<dbReference type="RefSeq" id="WP_237263266.1">
    <property type="nucleotide sequence ID" value="NZ_AP024202.1"/>
</dbReference>
<dbReference type="SUPFAM" id="SSF48452">
    <property type="entry name" value="TPR-like"/>
    <property type="match status" value="1"/>
</dbReference>
<dbReference type="Pfam" id="PF14561">
    <property type="entry name" value="TPR_20"/>
    <property type="match status" value="1"/>
</dbReference>
<feature type="domain" description="Thioredoxin" evidence="1">
    <location>
        <begin position="9"/>
        <end position="107"/>
    </location>
</feature>
<dbReference type="Gene3D" id="1.25.40.10">
    <property type="entry name" value="Tetratricopeptide repeat domain"/>
    <property type="match status" value="2"/>
</dbReference>
<dbReference type="InterPro" id="IPR036249">
    <property type="entry name" value="Thioredoxin-like_sf"/>
</dbReference>
<sequence>MSEAMIVDITANNIQEMVIRNSKRFPVLLNCWSPLNEQSKLANTILEKLANEMAGKFIFAKLNVDKEKDIAQKFGLPGVPLYKLIIDGDIVTEYEGLLSEEAYRSMLNANIKEEPSEVLRKQAGEAFAQGQYDQAIQLLGEAAKVNANNFKIHLDLVQMYLHTGHLDKAKDLFYKLPEEAQKDPKGKELDGILFFSEALEQAPEIEVIQATLAENQNDVDALYALAGYLMLNGHAEKALQTLFKLFTIDRTYQEGLPQKTILKAFEMLTAKAPELVTMYRRKFQSLLY</sequence>
<dbReference type="PANTHER" id="PTHR45663">
    <property type="entry name" value="GEO12009P1"/>
    <property type="match status" value="1"/>
</dbReference>
<dbReference type="PANTHER" id="PTHR45663:SF11">
    <property type="entry name" value="GEO12009P1"/>
    <property type="match status" value="1"/>
</dbReference>
<keyword evidence="3" id="KW-1185">Reference proteome</keyword>
<evidence type="ECO:0000259" key="1">
    <source>
        <dbReference type="Pfam" id="PF00085"/>
    </source>
</evidence>
<dbReference type="SUPFAM" id="SSF52833">
    <property type="entry name" value="Thioredoxin-like"/>
    <property type="match status" value="1"/>
</dbReference>
<dbReference type="Pfam" id="PF00085">
    <property type="entry name" value="Thioredoxin"/>
    <property type="match status" value="1"/>
</dbReference>
<dbReference type="EMBL" id="AP024202">
    <property type="protein sequence ID" value="BCN92917.1"/>
    <property type="molecule type" value="Genomic_DNA"/>
</dbReference>
<name>A0ABM7MC46_9GAMM</name>
<dbReference type="Proteomes" id="UP001054820">
    <property type="component" value="Chromosome"/>
</dbReference>
<accession>A0ABM7MC46</accession>
<evidence type="ECO:0000313" key="3">
    <source>
        <dbReference type="Proteomes" id="UP001054820"/>
    </source>
</evidence>
<proteinExistence type="predicted"/>